<protein>
    <submittedName>
        <fullName evidence="3">Type 1 glutamine amidotransferase</fullName>
    </submittedName>
</protein>
<proteinExistence type="inferred from homology"/>
<reference evidence="3 4" key="1">
    <citation type="submission" date="2019-08" db="EMBL/GenBank/DDBJ databases">
        <title>Archangium and Cystobacter genomes.</title>
        <authorList>
            <person name="Chen I.-C.K."/>
            <person name="Wielgoss S."/>
        </authorList>
    </citation>
    <scope>NUCLEOTIDE SEQUENCE [LARGE SCALE GENOMIC DNA]</scope>
    <source>
        <strain evidence="3 4">Cbm 6</strain>
    </source>
</reference>
<evidence type="ECO:0000313" key="3">
    <source>
        <dbReference type="EMBL" id="WNG51041.1"/>
    </source>
</evidence>
<gene>
    <name evidence="3" type="ORF">F0U60_48125</name>
</gene>
<dbReference type="EMBL" id="CP043494">
    <property type="protein sequence ID" value="WNG51041.1"/>
    <property type="molecule type" value="Genomic_DNA"/>
</dbReference>
<evidence type="ECO:0000259" key="2">
    <source>
        <dbReference type="Pfam" id="PF01965"/>
    </source>
</evidence>
<dbReference type="CDD" id="cd03134">
    <property type="entry name" value="GATase1_PfpI_like"/>
    <property type="match status" value="1"/>
</dbReference>
<dbReference type="Proteomes" id="UP001611383">
    <property type="component" value="Chromosome"/>
</dbReference>
<keyword evidence="3" id="KW-0315">Glutamine amidotransferase</keyword>
<dbReference type="SUPFAM" id="SSF52317">
    <property type="entry name" value="Class I glutamine amidotransferase-like"/>
    <property type="match status" value="1"/>
</dbReference>
<accession>A0ABY9X6M1</accession>
<dbReference type="InterPro" id="IPR006286">
    <property type="entry name" value="C56_PfpI-like"/>
</dbReference>
<dbReference type="InterPro" id="IPR029062">
    <property type="entry name" value="Class_I_gatase-like"/>
</dbReference>
<evidence type="ECO:0000256" key="1">
    <source>
        <dbReference type="ARBA" id="ARBA00008542"/>
    </source>
</evidence>
<evidence type="ECO:0000313" key="4">
    <source>
        <dbReference type="Proteomes" id="UP001611383"/>
    </source>
</evidence>
<dbReference type="InterPro" id="IPR002818">
    <property type="entry name" value="DJ-1/PfpI"/>
</dbReference>
<dbReference type="PANTHER" id="PTHR42733">
    <property type="entry name" value="DJ-1 PROTEIN"/>
    <property type="match status" value="1"/>
</dbReference>
<feature type="domain" description="DJ-1/PfpI" evidence="2">
    <location>
        <begin position="6"/>
        <end position="170"/>
    </location>
</feature>
<dbReference type="Pfam" id="PF01965">
    <property type="entry name" value="DJ-1_PfpI"/>
    <property type="match status" value="1"/>
</dbReference>
<keyword evidence="4" id="KW-1185">Reference proteome</keyword>
<dbReference type="RefSeq" id="WP_395810845.1">
    <property type="nucleotide sequence ID" value="NZ_CP043494.1"/>
</dbReference>
<comment type="similarity">
    <text evidence="1">Belongs to the peptidase C56 family.</text>
</comment>
<dbReference type="Gene3D" id="3.40.50.880">
    <property type="match status" value="1"/>
</dbReference>
<dbReference type="PANTHER" id="PTHR42733:SF2">
    <property type="entry name" value="DJ-1_THIJ_PFPI FAMILY PROTEIN"/>
    <property type="match status" value="1"/>
</dbReference>
<dbReference type="NCBIfam" id="TIGR01382">
    <property type="entry name" value="PfpI"/>
    <property type="match status" value="1"/>
</dbReference>
<dbReference type="PROSITE" id="PS51276">
    <property type="entry name" value="PEPTIDASE_C56_PFPI"/>
    <property type="match status" value="1"/>
</dbReference>
<organism evidence="3 4">
    <name type="scientific">Archangium minus</name>
    <dbReference type="NCBI Taxonomy" id="83450"/>
    <lineage>
        <taxon>Bacteria</taxon>
        <taxon>Pseudomonadati</taxon>
        <taxon>Myxococcota</taxon>
        <taxon>Myxococcia</taxon>
        <taxon>Myxococcales</taxon>
        <taxon>Cystobacterineae</taxon>
        <taxon>Archangiaceae</taxon>
        <taxon>Archangium</taxon>
    </lineage>
</organism>
<name>A0ABY9X6M1_9BACT</name>
<sequence length="173" mass="19193">MGRSVKVACLLGQGFEDSEFRKPYDALRQAGHVVDVIGTKAGEHLEGKQGKEDVKADKGIGDVRPEDYDLLFIPGGYSPDHLRHDTRFVDFVRAFDDARRPIAAVCHGPQLMMSAGIVHVGRKLTAWDTVQSDLRYTGAEVEDQPVVIDGNWVTSRKPDDLEQFSRAMLNAVQ</sequence>